<accession>A0ABW4VM62</accession>
<feature type="transmembrane region" description="Helical" evidence="1">
    <location>
        <begin position="79"/>
        <end position="98"/>
    </location>
</feature>
<organism evidence="2 3">
    <name type="scientific">Belliella marina</name>
    <dbReference type="NCBI Taxonomy" id="1644146"/>
    <lineage>
        <taxon>Bacteria</taxon>
        <taxon>Pseudomonadati</taxon>
        <taxon>Bacteroidota</taxon>
        <taxon>Cytophagia</taxon>
        <taxon>Cytophagales</taxon>
        <taxon>Cyclobacteriaceae</taxon>
        <taxon>Belliella</taxon>
    </lineage>
</organism>
<feature type="transmembrane region" description="Helical" evidence="1">
    <location>
        <begin position="239"/>
        <end position="257"/>
    </location>
</feature>
<keyword evidence="3" id="KW-1185">Reference proteome</keyword>
<dbReference type="Proteomes" id="UP001597361">
    <property type="component" value="Unassembled WGS sequence"/>
</dbReference>
<feature type="transmembrane region" description="Helical" evidence="1">
    <location>
        <begin position="110"/>
        <end position="129"/>
    </location>
</feature>
<comment type="caution">
    <text evidence="2">The sequence shown here is derived from an EMBL/GenBank/DDBJ whole genome shotgun (WGS) entry which is preliminary data.</text>
</comment>
<reference evidence="3" key="1">
    <citation type="journal article" date="2019" name="Int. J. Syst. Evol. Microbiol.">
        <title>The Global Catalogue of Microorganisms (GCM) 10K type strain sequencing project: providing services to taxonomists for standard genome sequencing and annotation.</title>
        <authorList>
            <consortium name="The Broad Institute Genomics Platform"/>
            <consortium name="The Broad Institute Genome Sequencing Center for Infectious Disease"/>
            <person name="Wu L."/>
            <person name="Ma J."/>
        </authorList>
    </citation>
    <scope>NUCLEOTIDE SEQUENCE [LARGE SCALE GENOMIC DNA]</scope>
    <source>
        <strain evidence="3">CGMCC 1.15180</strain>
    </source>
</reference>
<feature type="transmembrane region" description="Helical" evidence="1">
    <location>
        <begin position="193"/>
        <end position="210"/>
    </location>
</feature>
<sequence>MLTSIRNNLEKAATSQEQIKYINFFFLGILGYSFGSGMMDTQIIHPVICNLIQLIGIGMIFISFIFLIDFSIENLYLKIIYYSYLFYLASIVLRGFAFDYNYIKSALFSQYFGVLLYAVPLVMLIPINFEFLKRLRTAIQLFAVLHLFFLVLNVTSIINVSHYSLIITESLSRTFGITAGFLLLTFPFHSKKTIALALTSMISILLLAVYQGRRGLSIFCFMILAFAAIIYLTKGKNIAIVLVISSMAFASLMFFGMEKLTNNGLFSTLKSRGLADTRSNVEANFYEDMQPIDWIIGRGINGEYYCPGIIWGDGEPSVYRSIIETDYLQIILKGGIISLGLLLLILIPAGLIGILRSRNLFSMAAGLWILIGVINMYPSPINTFTFNYLLIWICVRICFSPRIRNLSNKEIMILLKTHNIKLSSQSKSL</sequence>
<dbReference type="EMBL" id="JBHUHR010000038">
    <property type="protein sequence ID" value="MFD2035777.1"/>
    <property type="molecule type" value="Genomic_DNA"/>
</dbReference>
<feature type="transmembrane region" description="Helical" evidence="1">
    <location>
        <begin position="216"/>
        <end position="232"/>
    </location>
</feature>
<evidence type="ECO:0000256" key="1">
    <source>
        <dbReference type="SAM" id="Phobius"/>
    </source>
</evidence>
<name>A0ABW4VM62_9BACT</name>
<evidence type="ECO:0008006" key="4">
    <source>
        <dbReference type="Google" id="ProtNLM"/>
    </source>
</evidence>
<proteinExistence type="predicted"/>
<protein>
    <recommendedName>
        <fullName evidence="4">O-antigen ligase</fullName>
    </recommendedName>
</protein>
<feature type="transmembrane region" description="Helical" evidence="1">
    <location>
        <begin position="141"/>
        <end position="160"/>
    </location>
</feature>
<feature type="transmembrane region" description="Helical" evidence="1">
    <location>
        <begin position="51"/>
        <end position="72"/>
    </location>
</feature>
<keyword evidence="1" id="KW-1133">Transmembrane helix</keyword>
<evidence type="ECO:0000313" key="2">
    <source>
        <dbReference type="EMBL" id="MFD2035777.1"/>
    </source>
</evidence>
<evidence type="ECO:0000313" key="3">
    <source>
        <dbReference type="Proteomes" id="UP001597361"/>
    </source>
</evidence>
<dbReference type="RefSeq" id="WP_376886710.1">
    <property type="nucleotide sequence ID" value="NZ_JBHUHR010000038.1"/>
</dbReference>
<gene>
    <name evidence="2" type="ORF">ACFSKL_13320</name>
</gene>
<feature type="transmembrane region" description="Helical" evidence="1">
    <location>
        <begin position="327"/>
        <end position="347"/>
    </location>
</feature>
<keyword evidence="1" id="KW-0812">Transmembrane</keyword>
<keyword evidence="1" id="KW-0472">Membrane</keyword>
<feature type="transmembrane region" description="Helical" evidence="1">
    <location>
        <begin position="21"/>
        <end position="39"/>
    </location>
</feature>